<dbReference type="SUPFAM" id="SSF82649">
    <property type="entry name" value="SufE/NifU"/>
    <property type="match status" value="1"/>
</dbReference>
<dbReference type="OrthoDB" id="9788148at2"/>
<dbReference type="Gene3D" id="3.30.390.50">
    <property type="entry name" value="CO dehydrogenase flavoprotein, C-terminal domain"/>
    <property type="match status" value="1"/>
</dbReference>
<dbReference type="Proteomes" id="UP000290876">
    <property type="component" value="Chromosome"/>
</dbReference>
<dbReference type="CDD" id="cd16443">
    <property type="entry name" value="LplA"/>
    <property type="match status" value="1"/>
</dbReference>
<dbReference type="GO" id="GO:0005737">
    <property type="term" value="C:cytoplasm"/>
    <property type="evidence" value="ECO:0007669"/>
    <property type="project" value="TreeGrafter"/>
</dbReference>
<evidence type="ECO:0000256" key="6">
    <source>
        <dbReference type="ARBA" id="ARBA00022840"/>
    </source>
</evidence>
<dbReference type="NCBIfam" id="TIGR00545">
    <property type="entry name" value="lipoyltrans"/>
    <property type="match status" value="1"/>
</dbReference>
<sequence length="326" mass="36725">MKIYWIKSLTPYETLAYENIIMNDPAITGDVLLIYQHSNAIIVGNNQNTREEINRQFVQEHNIQLARRLSGGGAVYHDLGNVCFSFITDYNKQSGYERFLTPILGFLQSLGLNAEFKGRNDILVNGAKISGNAQYVSGNRIVSHGTLLFNVNLSILASALNPSKIKYESKGIQSVRKRVTNIFDELPTKMDVHEFVQRLVNYFVANKHGELVEVPAEQYAAKLAELRAKFSSEEWIYNKAANFTFSNANKFDGGILKINGNIEQGIIKELVFEGDFLSKQNVREIEPLFAGVKLNESAILKVLDSIKFEEYFGTITKQEILTLLLG</sequence>
<evidence type="ECO:0000259" key="8">
    <source>
        <dbReference type="PROSITE" id="PS51733"/>
    </source>
</evidence>
<dbReference type="InterPro" id="IPR004143">
    <property type="entry name" value="BPL_LPL_catalytic"/>
</dbReference>
<dbReference type="SUPFAM" id="SSF55681">
    <property type="entry name" value="Class II aaRS and biotin synthetases"/>
    <property type="match status" value="1"/>
</dbReference>
<dbReference type="UniPathway" id="UPA00537">
    <property type="reaction ID" value="UER00594"/>
</dbReference>
<comment type="pathway">
    <text evidence="1">Protein modification; protein lipoylation via exogenous pathway; protein N(6)-(lipoyl)lysine from lipoate: step 2/2.</text>
</comment>
<dbReference type="InterPro" id="IPR019491">
    <property type="entry name" value="Lipoate_protein_ligase_C"/>
</dbReference>
<dbReference type="RefSeq" id="WP_129622994.1">
    <property type="nucleotide sequence ID" value="NZ_LR215043.1"/>
</dbReference>
<feature type="domain" description="BPL/LPL catalytic" evidence="8">
    <location>
        <begin position="26"/>
        <end position="211"/>
    </location>
</feature>
<dbReference type="InterPro" id="IPR004562">
    <property type="entry name" value="LipoylTrfase_LipoateP_Ligase"/>
</dbReference>
<dbReference type="PANTHER" id="PTHR12561:SF3">
    <property type="entry name" value="LIPOYLTRANSFERASE 1, MITOCHONDRIAL"/>
    <property type="match status" value="1"/>
</dbReference>
<dbReference type="GO" id="GO:0016979">
    <property type="term" value="F:lipoate-protein ligase activity"/>
    <property type="evidence" value="ECO:0007669"/>
    <property type="project" value="UniProtKB-EC"/>
</dbReference>
<keyword evidence="6" id="KW-0067">ATP-binding</keyword>
<reference evidence="9 10" key="1">
    <citation type="submission" date="2019-01" db="EMBL/GenBank/DDBJ databases">
        <authorList>
            <consortium name="Pathogen Informatics"/>
        </authorList>
    </citation>
    <scope>NUCLEOTIDE SEQUENCE [LARGE SCALE GENOMIC DNA]</scope>
    <source>
        <strain evidence="9 10">NCTC10184</strain>
    </source>
</reference>
<dbReference type="PROSITE" id="PS51733">
    <property type="entry name" value="BPL_LPL_CATALYTIC"/>
    <property type="match status" value="1"/>
</dbReference>
<evidence type="ECO:0000256" key="1">
    <source>
        <dbReference type="ARBA" id="ARBA00005085"/>
    </source>
</evidence>
<dbReference type="KEGG" id="mcob:NCTC10184_00373"/>
<evidence type="ECO:0000256" key="3">
    <source>
        <dbReference type="ARBA" id="ARBA00012367"/>
    </source>
</evidence>
<keyword evidence="9" id="KW-0808">Transferase</keyword>
<evidence type="ECO:0000313" key="10">
    <source>
        <dbReference type="Proteomes" id="UP000290876"/>
    </source>
</evidence>
<keyword evidence="9" id="KW-0548">Nucleotidyltransferase</keyword>
<proteinExistence type="predicted"/>
<evidence type="ECO:0000256" key="7">
    <source>
        <dbReference type="ARBA" id="ARBA00048037"/>
    </source>
</evidence>
<evidence type="ECO:0000256" key="2">
    <source>
        <dbReference type="ARBA" id="ARBA00005124"/>
    </source>
</evidence>
<protein>
    <recommendedName>
        <fullName evidence="3">lipoate--protein ligase</fullName>
        <ecNumber evidence="3">6.3.1.20</ecNumber>
    </recommendedName>
</protein>
<comment type="catalytic activity">
    <reaction evidence="7">
        <text>L-lysyl-[lipoyl-carrier protein] + (R)-lipoate + ATP = N(6)-[(R)-lipoyl]-L-lysyl-[lipoyl-carrier protein] + AMP + diphosphate + H(+)</text>
        <dbReference type="Rhea" id="RHEA:49288"/>
        <dbReference type="Rhea" id="RHEA-COMP:10500"/>
        <dbReference type="Rhea" id="RHEA-COMP:10502"/>
        <dbReference type="ChEBI" id="CHEBI:15378"/>
        <dbReference type="ChEBI" id="CHEBI:29969"/>
        <dbReference type="ChEBI" id="CHEBI:30616"/>
        <dbReference type="ChEBI" id="CHEBI:33019"/>
        <dbReference type="ChEBI" id="CHEBI:83088"/>
        <dbReference type="ChEBI" id="CHEBI:83099"/>
        <dbReference type="ChEBI" id="CHEBI:456215"/>
        <dbReference type="EC" id="6.3.1.20"/>
    </reaction>
</comment>
<dbReference type="GO" id="GO:0009249">
    <property type="term" value="P:protein lipoylation"/>
    <property type="evidence" value="ECO:0007669"/>
    <property type="project" value="InterPro"/>
</dbReference>
<accession>A0A449BAD9</accession>
<keyword evidence="10" id="KW-1185">Reference proteome</keyword>
<gene>
    <name evidence="9" type="primary">lplA</name>
    <name evidence="9" type="ORF">NCTC10184_00373</name>
</gene>
<evidence type="ECO:0000256" key="4">
    <source>
        <dbReference type="ARBA" id="ARBA00022598"/>
    </source>
</evidence>
<dbReference type="EC" id="6.3.1.20" evidence="3"/>
<keyword evidence="5" id="KW-0547">Nucleotide-binding</keyword>
<dbReference type="EMBL" id="LR215043">
    <property type="protein sequence ID" value="VEU78148.1"/>
    <property type="molecule type" value="Genomic_DNA"/>
</dbReference>
<dbReference type="GO" id="GO:0017118">
    <property type="term" value="F:lipoyltransferase activity"/>
    <property type="evidence" value="ECO:0007669"/>
    <property type="project" value="TreeGrafter"/>
</dbReference>
<dbReference type="PANTHER" id="PTHR12561">
    <property type="entry name" value="LIPOATE-PROTEIN LIGASE"/>
    <property type="match status" value="1"/>
</dbReference>
<evidence type="ECO:0000256" key="5">
    <source>
        <dbReference type="ARBA" id="ARBA00022741"/>
    </source>
</evidence>
<dbReference type="Gene3D" id="3.30.930.10">
    <property type="entry name" value="Bira Bifunctional Protein, Domain 2"/>
    <property type="match status" value="1"/>
</dbReference>
<dbReference type="GO" id="GO:0005524">
    <property type="term" value="F:ATP binding"/>
    <property type="evidence" value="ECO:0007669"/>
    <property type="project" value="UniProtKB-KW"/>
</dbReference>
<dbReference type="InterPro" id="IPR045864">
    <property type="entry name" value="aa-tRNA-synth_II/BPL/LPL"/>
</dbReference>
<comment type="pathway">
    <text evidence="2">Protein modification; protein lipoylation via exogenous pathway; protein N(6)-(lipoyl)lysine from lipoate: step 1/2.</text>
</comment>
<organism evidence="9 10">
    <name type="scientific">Mycoplasmopsis columbinasalis</name>
    <dbReference type="NCBI Taxonomy" id="114880"/>
    <lineage>
        <taxon>Bacteria</taxon>
        <taxon>Bacillati</taxon>
        <taxon>Mycoplasmatota</taxon>
        <taxon>Mycoplasmoidales</taxon>
        <taxon>Metamycoplasmataceae</taxon>
        <taxon>Mycoplasmopsis</taxon>
    </lineage>
</organism>
<evidence type="ECO:0000313" key="9">
    <source>
        <dbReference type="EMBL" id="VEU78148.1"/>
    </source>
</evidence>
<name>A0A449BAD9_9BACT</name>
<dbReference type="Pfam" id="PF10437">
    <property type="entry name" value="Lip_prot_lig_C"/>
    <property type="match status" value="1"/>
</dbReference>
<dbReference type="Pfam" id="PF21948">
    <property type="entry name" value="LplA-B_cat"/>
    <property type="match status" value="1"/>
</dbReference>
<dbReference type="AlphaFoldDB" id="A0A449BAD9"/>
<keyword evidence="4 9" id="KW-0436">Ligase</keyword>